<name>L8X1M4_THACA</name>
<dbReference type="OrthoDB" id="3251760at2759"/>
<accession>L8X1M4</accession>
<proteinExistence type="predicted"/>
<sequence>MPAAKRQKTKAKQLRKAARPCRHSRAKDEQVRDGMRDTSDIYQITKHVSRQAENKAASVEELAAGLLILQRHFFPRCSSTRIIRLAIQ</sequence>
<dbReference type="HOGENOM" id="CLU_2470627_0_0_1"/>
<reference evidence="2 3" key="1">
    <citation type="journal article" date="2013" name="Nat. Commun.">
        <title>The evolution and pathogenic mechanisms of the rice sheath blight pathogen.</title>
        <authorList>
            <person name="Zheng A."/>
            <person name="Lin R."/>
            <person name="Xu L."/>
            <person name="Qin P."/>
            <person name="Tang C."/>
            <person name="Ai P."/>
            <person name="Zhang D."/>
            <person name="Liu Y."/>
            <person name="Sun Z."/>
            <person name="Feng H."/>
            <person name="Wang Y."/>
            <person name="Chen Y."/>
            <person name="Liang X."/>
            <person name="Fu R."/>
            <person name="Li Q."/>
            <person name="Zhang J."/>
            <person name="Yu X."/>
            <person name="Xie Z."/>
            <person name="Ding L."/>
            <person name="Guan P."/>
            <person name="Tang J."/>
            <person name="Liang Y."/>
            <person name="Wang S."/>
            <person name="Deng Q."/>
            <person name="Li S."/>
            <person name="Zhu J."/>
            <person name="Wang L."/>
            <person name="Liu H."/>
            <person name="Li P."/>
        </authorList>
    </citation>
    <scope>NUCLEOTIDE SEQUENCE [LARGE SCALE GENOMIC DNA]</scope>
    <source>
        <strain evidence="3">AG-1 IA</strain>
    </source>
</reference>
<dbReference type="EMBL" id="AFRT01000661">
    <property type="protein sequence ID" value="ELU42997.1"/>
    <property type="molecule type" value="Genomic_DNA"/>
</dbReference>
<evidence type="ECO:0000256" key="1">
    <source>
        <dbReference type="SAM" id="MobiDB-lite"/>
    </source>
</evidence>
<gene>
    <name evidence="2" type="ORF">AG1IA_02973</name>
</gene>
<evidence type="ECO:0000313" key="2">
    <source>
        <dbReference type="EMBL" id="ELU42997.1"/>
    </source>
</evidence>
<dbReference type="Proteomes" id="UP000011668">
    <property type="component" value="Unassembled WGS sequence"/>
</dbReference>
<organism evidence="2 3">
    <name type="scientific">Thanatephorus cucumeris (strain AG1-IA)</name>
    <name type="common">Rice sheath blight fungus</name>
    <name type="synonym">Rhizoctonia solani</name>
    <dbReference type="NCBI Taxonomy" id="983506"/>
    <lineage>
        <taxon>Eukaryota</taxon>
        <taxon>Fungi</taxon>
        <taxon>Dikarya</taxon>
        <taxon>Basidiomycota</taxon>
        <taxon>Agaricomycotina</taxon>
        <taxon>Agaricomycetes</taxon>
        <taxon>Cantharellales</taxon>
        <taxon>Ceratobasidiaceae</taxon>
        <taxon>Rhizoctonia</taxon>
        <taxon>Rhizoctonia solani AG-1</taxon>
    </lineage>
</organism>
<evidence type="ECO:0000313" key="3">
    <source>
        <dbReference type="Proteomes" id="UP000011668"/>
    </source>
</evidence>
<feature type="region of interest" description="Disordered" evidence="1">
    <location>
        <begin position="1"/>
        <end position="37"/>
    </location>
</feature>
<protein>
    <submittedName>
        <fullName evidence="2">Uncharacterized protein</fullName>
    </submittedName>
</protein>
<feature type="compositionally biased region" description="Basic residues" evidence="1">
    <location>
        <begin position="1"/>
        <end position="25"/>
    </location>
</feature>
<keyword evidence="3" id="KW-1185">Reference proteome</keyword>
<dbReference type="AlphaFoldDB" id="L8X1M4"/>
<comment type="caution">
    <text evidence="2">The sequence shown here is derived from an EMBL/GenBank/DDBJ whole genome shotgun (WGS) entry which is preliminary data.</text>
</comment>
<feature type="compositionally biased region" description="Basic and acidic residues" evidence="1">
    <location>
        <begin position="26"/>
        <end position="37"/>
    </location>
</feature>